<evidence type="ECO:0008006" key="3">
    <source>
        <dbReference type="Google" id="ProtNLM"/>
    </source>
</evidence>
<reference evidence="2" key="1">
    <citation type="submission" date="2017-11" db="EMBL/GenBank/DDBJ databases">
        <title>Complete genome sequence of Moraxella osloensis NP7 isolated from human skin.</title>
        <authorList>
            <person name="Lee K."/>
            <person name="Lim J.Y."/>
            <person name="Hwang I."/>
        </authorList>
    </citation>
    <scope>NUCLEOTIDE SEQUENCE [LARGE SCALE GENOMIC DNA]</scope>
    <source>
        <strain evidence="2">NP7</strain>
    </source>
</reference>
<dbReference type="RefSeq" id="WP_100270179.1">
    <property type="nucleotide sequence ID" value="NZ_CP024443.1"/>
</dbReference>
<dbReference type="STRING" id="34062.AXE82_02645"/>
<sequence>MSAENSTKTIDPKLDLEKIKRECEAMIKSKAKMSAVAAIVPVPLLDVAVDAGLLSKLLPEISAKFGLIEPAQTAVDLNNGAQINQLKDKAVDLAGLVVTRSIAKKAFQGFGSRIIAKQVTKFVPFGGQLVAGTIGYLMFKKIAENHINECYQKAKKLQQQAS</sequence>
<organism evidence="1 2">
    <name type="scientific">Faucicola osloensis</name>
    <name type="common">Moraxella osloensis</name>
    <dbReference type="NCBI Taxonomy" id="34062"/>
    <lineage>
        <taxon>Bacteria</taxon>
        <taxon>Pseudomonadati</taxon>
        <taxon>Pseudomonadota</taxon>
        <taxon>Gammaproteobacteria</taxon>
        <taxon>Moraxellales</taxon>
        <taxon>Moraxellaceae</taxon>
        <taxon>Faucicola</taxon>
    </lineage>
</organism>
<name>A0A2D2LV85_FAUOS</name>
<dbReference type="AlphaFoldDB" id="A0A2D2LV85"/>
<accession>A0A2D2LV85</accession>
<proteinExistence type="predicted"/>
<dbReference type="EMBL" id="CP024443">
    <property type="protein sequence ID" value="ATR78933.1"/>
    <property type="molecule type" value="Genomic_DNA"/>
</dbReference>
<evidence type="ECO:0000313" key="1">
    <source>
        <dbReference type="EMBL" id="ATR78933.1"/>
    </source>
</evidence>
<evidence type="ECO:0000313" key="2">
    <source>
        <dbReference type="Proteomes" id="UP000229340"/>
    </source>
</evidence>
<gene>
    <name evidence="1" type="ORF">NP7_06500</name>
</gene>
<protein>
    <recommendedName>
        <fullName evidence="3">DUF697 domain-containing protein</fullName>
    </recommendedName>
</protein>
<dbReference type="Proteomes" id="UP000229340">
    <property type="component" value="Chromosome"/>
</dbReference>